<evidence type="ECO:0000313" key="1">
    <source>
        <dbReference type="EMBL" id="JAD29814.1"/>
    </source>
</evidence>
<sequence>MEFSFLFVGFLSNPYLWIQMLPIDLKLSN</sequence>
<reference evidence="1" key="2">
    <citation type="journal article" date="2015" name="Data Brief">
        <title>Shoot transcriptome of the giant reed, Arundo donax.</title>
        <authorList>
            <person name="Barrero R.A."/>
            <person name="Guerrero F.D."/>
            <person name="Moolhuijzen P."/>
            <person name="Goolsby J.A."/>
            <person name="Tidwell J."/>
            <person name="Bellgard S.E."/>
            <person name="Bellgard M.I."/>
        </authorList>
    </citation>
    <scope>NUCLEOTIDE SEQUENCE</scope>
    <source>
        <tissue evidence="1">Shoot tissue taken approximately 20 cm above the soil surface</tissue>
    </source>
</reference>
<organism evidence="1">
    <name type="scientific">Arundo donax</name>
    <name type="common">Giant reed</name>
    <name type="synonym">Donax arundinaceus</name>
    <dbReference type="NCBI Taxonomy" id="35708"/>
    <lineage>
        <taxon>Eukaryota</taxon>
        <taxon>Viridiplantae</taxon>
        <taxon>Streptophyta</taxon>
        <taxon>Embryophyta</taxon>
        <taxon>Tracheophyta</taxon>
        <taxon>Spermatophyta</taxon>
        <taxon>Magnoliopsida</taxon>
        <taxon>Liliopsida</taxon>
        <taxon>Poales</taxon>
        <taxon>Poaceae</taxon>
        <taxon>PACMAD clade</taxon>
        <taxon>Arundinoideae</taxon>
        <taxon>Arundineae</taxon>
        <taxon>Arundo</taxon>
    </lineage>
</organism>
<reference evidence="1" key="1">
    <citation type="submission" date="2014-09" db="EMBL/GenBank/DDBJ databases">
        <authorList>
            <person name="Magalhaes I.L.F."/>
            <person name="Oliveira U."/>
            <person name="Santos F.R."/>
            <person name="Vidigal T.H.D.A."/>
            <person name="Brescovit A.D."/>
            <person name="Santos A.J."/>
        </authorList>
    </citation>
    <scope>NUCLEOTIDE SEQUENCE</scope>
    <source>
        <tissue evidence="1">Shoot tissue taken approximately 20 cm above the soil surface</tissue>
    </source>
</reference>
<dbReference type="AlphaFoldDB" id="A0A0A8YS93"/>
<dbReference type="EMBL" id="GBRH01268081">
    <property type="protein sequence ID" value="JAD29814.1"/>
    <property type="molecule type" value="Transcribed_RNA"/>
</dbReference>
<accession>A0A0A8YS93</accession>
<protein>
    <submittedName>
        <fullName evidence="1">Uncharacterized protein</fullName>
    </submittedName>
</protein>
<name>A0A0A8YS93_ARUDO</name>
<proteinExistence type="predicted"/>